<accession>A0AAD9IWN3</accession>
<name>A0AAD9IWN3_RIDPI</name>
<dbReference type="InterPro" id="IPR011050">
    <property type="entry name" value="Pectin_lyase_fold/virulence"/>
</dbReference>
<dbReference type="EMBL" id="JAODUO010004920">
    <property type="protein sequence ID" value="KAK2142317.1"/>
    <property type="molecule type" value="Genomic_DNA"/>
</dbReference>
<dbReference type="GO" id="GO:0005886">
    <property type="term" value="C:plasma membrane"/>
    <property type="evidence" value="ECO:0007669"/>
    <property type="project" value="TreeGrafter"/>
</dbReference>
<keyword evidence="3" id="KW-0964">Secreted</keyword>
<evidence type="ECO:0000313" key="9">
    <source>
        <dbReference type="Proteomes" id="UP001209878"/>
    </source>
</evidence>
<dbReference type="GO" id="GO:0005576">
    <property type="term" value="C:extracellular region"/>
    <property type="evidence" value="ECO:0007669"/>
    <property type="project" value="UniProtKB-SubCell"/>
</dbReference>
<dbReference type="InterPro" id="IPR050633">
    <property type="entry name" value="Neuropilin_MCO_CoagFactor"/>
</dbReference>
<dbReference type="SMART" id="SM00231">
    <property type="entry name" value="FA58C"/>
    <property type="match status" value="1"/>
</dbReference>
<dbReference type="AlphaFoldDB" id="A0AAD9IWN3"/>
<dbReference type="PANTHER" id="PTHR46806">
    <property type="entry name" value="F5/8 TYPE C DOMAIN-CONTAINING PROTEIN"/>
    <property type="match status" value="1"/>
</dbReference>
<evidence type="ECO:0000256" key="3">
    <source>
        <dbReference type="ARBA" id="ARBA00022525"/>
    </source>
</evidence>
<proteinExistence type="predicted"/>
<feature type="non-terminal residue" evidence="8">
    <location>
        <position position="1"/>
    </location>
</feature>
<dbReference type="GO" id="GO:0038023">
    <property type="term" value="F:signaling receptor activity"/>
    <property type="evidence" value="ECO:0007669"/>
    <property type="project" value="TreeGrafter"/>
</dbReference>
<gene>
    <name evidence="8" type="ORF">NP493_4919g00002</name>
</gene>
<feature type="domain" description="F5/8 type C" evidence="7">
    <location>
        <begin position="6"/>
        <end position="152"/>
    </location>
</feature>
<dbReference type="PANTHER" id="PTHR46806:SF5">
    <property type="entry name" value="F5_8 TYPE C DOMAIN-CONTAINING PROTEIN"/>
    <property type="match status" value="1"/>
</dbReference>
<keyword evidence="5" id="KW-0472">Membrane</keyword>
<dbReference type="SUPFAM" id="SSF49785">
    <property type="entry name" value="Galactose-binding domain-like"/>
    <property type="match status" value="1"/>
</dbReference>
<evidence type="ECO:0000256" key="5">
    <source>
        <dbReference type="ARBA" id="ARBA00023136"/>
    </source>
</evidence>
<reference evidence="8" key="1">
    <citation type="journal article" date="2023" name="Mol. Biol. Evol.">
        <title>Third-Generation Sequencing Reveals the Adaptive Role of the Epigenome in Three Deep-Sea Polychaetes.</title>
        <authorList>
            <person name="Perez M."/>
            <person name="Aroh O."/>
            <person name="Sun Y."/>
            <person name="Lan Y."/>
            <person name="Juniper S.K."/>
            <person name="Young C.R."/>
            <person name="Angers B."/>
            <person name="Qian P.Y."/>
        </authorList>
    </citation>
    <scope>NUCLEOTIDE SEQUENCE</scope>
    <source>
        <strain evidence="8">R07B-5</strain>
    </source>
</reference>
<dbReference type="InterPro" id="IPR008979">
    <property type="entry name" value="Galactose-bd-like_sf"/>
</dbReference>
<evidence type="ECO:0000259" key="7">
    <source>
        <dbReference type="PROSITE" id="PS50022"/>
    </source>
</evidence>
<evidence type="ECO:0000256" key="6">
    <source>
        <dbReference type="ARBA" id="ARBA00023157"/>
    </source>
</evidence>
<dbReference type="PROSITE" id="PS50022">
    <property type="entry name" value="FA58C_3"/>
    <property type="match status" value="1"/>
</dbReference>
<dbReference type="SUPFAM" id="SSF51126">
    <property type="entry name" value="Pectin lyase-like"/>
    <property type="match status" value="1"/>
</dbReference>
<keyword evidence="6" id="KW-1015">Disulfide bond</keyword>
<organism evidence="8 9">
    <name type="scientific">Ridgeia piscesae</name>
    <name type="common">Tubeworm</name>
    <dbReference type="NCBI Taxonomy" id="27915"/>
    <lineage>
        <taxon>Eukaryota</taxon>
        <taxon>Metazoa</taxon>
        <taxon>Spiralia</taxon>
        <taxon>Lophotrochozoa</taxon>
        <taxon>Annelida</taxon>
        <taxon>Polychaeta</taxon>
        <taxon>Sedentaria</taxon>
        <taxon>Canalipalpata</taxon>
        <taxon>Sabellida</taxon>
        <taxon>Siboglinidae</taxon>
        <taxon>Ridgeia</taxon>
    </lineage>
</organism>
<dbReference type="InterPro" id="IPR000421">
    <property type="entry name" value="FA58C"/>
</dbReference>
<dbReference type="Pfam" id="PF00754">
    <property type="entry name" value="F5_F8_type_C"/>
    <property type="match status" value="1"/>
</dbReference>
<dbReference type="Proteomes" id="UP001209878">
    <property type="component" value="Unassembled WGS sequence"/>
</dbReference>
<dbReference type="GO" id="GO:0007155">
    <property type="term" value="P:cell adhesion"/>
    <property type="evidence" value="ECO:0007669"/>
    <property type="project" value="UniProtKB-KW"/>
</dbReference>
<evidence type="ECO:0000313" key="8">
    <source>
        <dbReference type="EMBL" id="KAK2142317.1"/>
    </source>
</evidence>
<evidence type="ECO:0000256" key="2">
    <source>
        <dbReference type="ARBA" id="ARBA00004613"/>
    </source>
</evidence>
<protein>
    <recommendedName>
        <fullName evidence="7">F5/8 type C domain-containing protein</fullName>
    </recommendedName>
</protein>
<sequence>NSSTDCHTALGVEKGTIRDAQFTASSVWGNRQAHRARLNNYRSDSDSAWVASTRDQHQFLQVDLLRTHELSRLALQGGGSACNCYTSAFRLLYSVDGLVWKFHASGRIHQGNSDRYRTVTLAFHPPIMARYFAILPTQWYDRPALRIELYGCSRDNLANSHTNVTGDITFWGLAGSPYVVRQTIKVAYSAKLTIQAGVDVVFIGLQTGLIVEACSDLELMHTRIFGAEVAISSAATKLLLQNVTIESNVRGIRTTGDSSTHLRIEDSTVKSNSQEGVLVKAHGDVVFLRRFTVDIDVKDTCPKDVIHKYYIHAETMTSIHHNIAFPKIRYMDSGHSQREP</sequence>
<evidence type="ECO:0000256" key="1">
    <source>
        <dbReference type="ARBA" id="ARBA00004184"/>
    </source>
</evidence>
<comment type="subcellular location">
    <subcellularLocation>
        <location evidence="1">Endomembrane system</location>
        <topology evidence="1">Peripheral membrane protein</topology>
    </subcellularLocation>
    <subcellularLocation>
        <location evidence="2">Secreted</location>
    </subcellularLocation>
</comment>
<comment type="caution">
    <text evidence="8">The sequence shown here is derived from an EMBL/GenBank/DDBJ whole genome shotgun (WGS) entry which is preliminary data.</text>
</comment>
<dbReference type="PROSITE" id="PS01286">
    <property type="entry name" value="FA58C_2"/>
    <property type="match status" value="1"/>
</dbReference>
<dbReference type="GO" id="GO:0012505">
    <property type="term" value="C:endomembrane system"/>
    <property type="evidence" value="ECO:0007669"/>
    <property type="project" value="UniProtKB-SubCell"/>
</dbReference>
<dbReference type="Gene3D" id="2.60.120.260">
    <property type="entry name" value="Galactose-binding domain-like"/>
    <property type="match status" value="1"/>
</dbReference>
<evidence type="ECO:0000256" key="4">
    <source>
        <dbReference type="ARBA" id="ARBA00022889"/>
    </source>
</evidence>
<dbReference type="CDD" id="cd00057">
    <property type="entry name" value="FA58C"/>
    <property type="match status" value="1"/>
</dbReference>
<keyword evidence="9" id="KW-1185">Reference proteome</keyword>
<keyword evidence="4" id="KW-0130">Cell adhesion</keyword>
<dbReference type="FunFam" id="2.60.120.260:FF:000016">
    <property type="entry name" value="Contactin-associated protein-like 4 isoform 1"/>
    <property type="match status" value="1"/>
</dbReference>